<gene>
    <name evidence="3" type="ORF">BEMITA_LOCUS6378</name>
</gene>
<keyword evidence="1" id="KW-0560">Oxidoreductase</keyword>
<protein>
    <recommendedName>
        <fullName evidence="2">3-ketosteroid-9-alpha-monooxygenase oxygenase component-like C-terminal domain-containing protein</fullName>
    </recommendedName>
</protein>
<dbReference type="InterPro" id="IPR001589">
    <property type="entry name" value="Actinin_actin-bd_CS"/>
</dbReference>
<keyword evidence="4" id="KW-1185">Reference proteome</keyword>
<sequence>MENVADISHLNKIHTSMPFVGRLNSIWDKLTKSLGIFYRGSWTDDPKEPHVAFTQLFVDYKFMSKYSLLQTSIIVKSVGPGLAVVKPEIGFGCTVGILSFTPLGPFQQRHEILWYSHPATMLLGRMAIHGAVINLERDIFIWNYKSIAAKAIYVKEEREMKAFRRWYNQFYSENTPRIKFHVDTLSW</sequence>
<name>A0A9P0F450_BEMTA</name>
<evidence type="ECO:0000256" key="1">
    <source>
        <dbReference type="ARBA" id="ARBA00023002"/>
    </source>
</evidence>
<dbReference type="InterPro" id="IPR045605">
    <property type="entry name" value="KshA-like_C"/>
</dbReference>
<reference evidence="3" key="1">
    <citation type="submission" date="2021-12" db="EMBL/GenBank/DDBJ databases">
        <authorList>
            <person name="King R."/>
        </authorList>
    </citation>
    <scope>NUCLEOTIDE SEQUENCE</scope>
</reference>
<dbReference type="Pfam" id="PF19298">
    <property type="entry name" value="KshA_C"/>
    <property type="match status" value="1"/>
</dbReference>
<organism evidence="3 4">
    <name type="scientific">Bemisia tabaci</name>
    <name type="common">Sweetpotato whitefly</name>
    <name type="synonym">Aleurodes tabaci</name>
    <dbReference type="NCBI Taxonomy" id="7038"/>
    <lineage>
        <taxon>Eukaryota</taxon>
        <taxon>Metazoa</taxon>
        <taxon>Ecdysozoa</taxon>
        <taxon>Arthropoda</taxon>
        <taxon>Hexapoda</taxon>
        <taxon>Insecta</taxon>
        <taxon>Pterygota</taxon>
        <taxon>Neoptera</taxon>
        <taxon>Paraneoptera</taxon>
        <taxon>Hemiptera</taxon>
        <taxon>Sternorrhyncha</taxon>
        <taxon>Aleyrodoidea</taxon>
        <taxon>Aleyrodidae</taxon>
        <taxon>Aleyrodinae</taxon>
        <taxon>Bemisia</taxon>
    </lineage>
</organism>
<dbReference type="PROSITE" id="PS00019">
    <property type="entry name" value="ACTININ_1"/>
    <property type="match status" value="1"/>
</dbReference>
<dbReference type="GO" id="GO:0016491">
    <property type="term" value="F:oxidoreductase activity"/>
    <property type="evidence" value="ECO:0007669"/>
    <property type="project" value="UniProtKB-KW"/>
</dbReference>
<dbReference type="EMBL" id="OU963864">
    <property type="protein sequence ID" value="CAH0387354.1"/>
    <property type="molecule type" value="Genomic_DNA"/>
</dbReference>
<dbReference type="AlphaFoldDB" id="A0A9P0F450"/>
<feature type="domain" description="3-ketosteroid-9-alpha-monooxygenase oxygenase component-like C-terminal" evidence="2">
    <location>
        <begin position="129"/>
        <end position="171"/>
    </location>
</feature>
<evidence type="ECO:0000259" key="2">
    <source>
        <dbReference type="Pfam" id="PF19298"/>
    </source>
</evidence>
<accession>A0A9P0F450</accession>
<dbReference type="Proteomes" id="UP001152759">
    <property type="component" value="Chromosome 3"/>
</dbReference>
<proteinExistence type="predicted"/>
<evidence type="ECO:0000313" key="3">
    <source>
        <dbReference type="EMBL" id="CAH0387354.1"/>
    </source>
</evidence>
<dbReference type="Gene3D" id="3.90.380.10">
    <property type="entry name" value="Naphthalene 1,2-dioxygenase Alpha Subunit, Chain A, domain 1"/>
    <property type="match status" value="1"/>
</dbReference>
<dbReference type="GO" id="GO:0008203">
    <property type="term" value="P:cholesterol metabolic process"/>
    <property type="evidence" value="ECO:0007669"/>
    <property type="project" value="InterPro"/>
</dbReference>
<evidence type="ECO:0000313" key="4">
    <source>
        <dbReference type="Proteomes" id="UP001152759"/>
    </source>
</evidence>